<evidence type="ECO:0000256" key="11">
    <source>
        <dbReference type="ARBA" id="ARBA00022989"/>
    </source>
</evidence>
<feature type="transmembrane region" description="Helical" evidence="17">
    <location>
        <begin position="177"/>
        <end position="200"/>
    </location>
</feature>
<keyword evidence="6 17" id="KW-0813">Transport</keyword>
<name>G8IQQ1_GONAN</name>
<dbReference type="Pfam" id="PF00361">
    <property type="entry name" value="Proton_antipo_M"/>
    <property type="match status" value="1"/>
</dbReference>
<evidence type="ECO:0000256" key="14">
    <source>
        <dbReference type="ARBA" id="ARBA00023128"/>
    </source>
</evidence>
<evidence type="ECO:0000256" key="10">
    <source>
        <dbReference type="ARBA" id="ARBA00022982"/>
    </source>
</evidence>
<dbReference type="GO" id="GO:0048039">
    <property type="term" value="F:ubiquinone binding"/>
    <property type="evidence" value="ECO:0007669"/>
    <property type="project" value="TreeGrafter"/>
</dbReference>
<accession>G8IQQ1</accession>
<keyword evidence="14 17" id="KW-0496">Mitochondrion</keyword>
<dbReference type="InterPro" id="IPR000260">
    <property type="entry name" value="NADH4_N"/>
</dbReference>
<comment type="catalytic activity">
    <reaction evidence="16 17">
        <text>a ubiquinone + NADH + 5 H(+)(in) = a ubiquinol + NAD(+) + 4 H(+)(out)</text>
        <dbReference type="Rhea" id="RHEA:29091"/>
        <dbReference type="Rhea" id="RHEA-COMP:9565"/>
        <dbReference type="Rhea" id="RHEA-COMP:9566"/>
        <dbReference type="ChEBI" id="CHEBI:15378"/>
        <dbReference type="ChEBI" id="CHEBI:16389"/>
        <dbReference type="ChEBI" id="CHEBI:17976"/>
        <dbReference type="ChEBI" id="CHEBI:57540"/>
        <dbReference type="ChEBI" id="CHEBI:57945"/>
        <dbReference type="EC" id="7.1.1.2"/>
    </reaction>
</comment>
<dbReference type="GO" id="GO:0015990">
    <property type="term" value="P:electron transport coupled proton transport"/>
    <property type="evidence" value="ECO:0007669"/>
    <property type="project" value="TreeGrafter"/>
</dbReference>
<feature type="domain" description="NADH:quinone oxidoreductase/Mrp antiporter transmembrane" evidence="18">
    <location>
        <begin position="104"/>
        <end position="383"/>
    </location>
</feature>
<feature type="domain" description="NADH:ubiquinone oxidoreductase chain 4 N-terminal" evidence="19">
    <location>
        <begin position="5"/>
        <end position="98"/>
    </location>
</feature>
<dbReference type="GO" id="GO:0008137">
    <property type="term" value="F:NADH dehydrogenase (ubiquinone) activity"/>
    <property type="evidence" value="ECO:0007669"/>
    <property type="project" value="UniProtKB-UniRule"/>
</dbReference>
<dbReference type="GO" id="GO:0031966">
    <property type="term" value="C:mitochondrial membrane"/>
    <property type="evidence" value="ECO:0007669"/>
    <property type="project" value="UniProtKB-SubCell"/>
</dbReference>
<protein>
    <recommendedName>
        <fullName evidence="5 17">NADH-ubiquinone oxidoreductase chain 4</fullName>
        <ecNumber evidence="4 17">7.1.1.2</ecNumber>
    </recommendedName>
</protein>
<evidence type="ECO:0000256" key="12">
    <source>
        <dbReference type="ARBA" id="ARBA00023027"/>
    </source>
</evidence>
<feature type="transmembrane region" description="Helical" evidence="17">
    <location>
        <begin position="106"/>
        <end position="125"/>
    </location>
</feature>
<dbReference type="GO" id="GO:0003954">
    <property type="term" value="F:NADH dehydrogenase activity"/>
    <property type="evidence" value="ECO:0007669"/>
    <property type="project" value="TreeGrafter"/>
</dbReference>
<dbReference type="PRINTS" id="PR01437">
    <property type="entry name" value="NUOXDRDTASE4"/>
</dbReference>
<feature type="transmembrane region" description="Helical" evidence="17">
    <location>
        <begin position="339"/>
        <end position="357"/>
    </location>
</feature>
<dbReference type="AlphaFoldDB" id="G8IQQ1"/>
<evidence type="ECO:0000256" key="13">
    <source>
        <dbReference type="ARBA" id="ARBA00023075"/>
    </source>
</evidence>
<evidence type="ECO:0000256" key="2">
    <source>
        <dbReference type="ARBA" id="ARBA00004225"/>
    </source>
</evidence>
<keyword evidence="13 17" id="KW-0830">Ubiquinone</keyword>
<comment type="similarity">
    <text evidence="3 17">Belongs to the complex I subunit 4 family.</text>
</comment>
<evidence type="ECO:0000256" key="6">
    <source>
        <dbReference type="ARBA" id="ARBA00022448"/>
    </source>
</evidence>
<feature type="transmembrane region" description="Helical" evidence="17">
    <location>
        <begin position="268"/>
        <end position="288"/>
    </location>
</feature>
<evidence type="ECO:0000256" key="9">
    <source>
        <dbReference type="ARBA" id="ARBA00022967"/>
    </source>
</evidence>
<geneLocation type="mitochondrion" evidence="20"/>
<evidence type="ECO:0000256" key="8">
    <source>
        <dbReference type="ARBA" id="ARBA00022692"/>
    </source>
</evidence>
<evidence type="ECO:0000256" key="5">
    <source>
        <dbReference type="ARBA" id="ARBA00021006"/>
    </source>
</evidence>
<keyword evidence="8 17" id="KW-0812">Transmembrane</keyword>
<evidence type="ECO:0000256" key="1">
    <source>
        <dbReference type="ARBA" id="ARBA00003257"/>
    </source>
</evidence>
<keyword evidence="15 17" id="KW-0472">Membrane</keyword>
<dbReference type="EC" id="7.1.1.2" evidence="4 17"/>
<feature type="transmembrane region" description="Helical" evidence="17">
    <location>
        <begin position="300"/>
        <end position="318"/>
    </location>
</feature>
<evidence type="ECO:0000256" key="17">
    <source>
        <dbReference type="RuleBase" id="RU003297"/>
    </source>
</evidence>
<evidence type="ECO:0000259" key="18">
    <source>
        <dbReference type="Pfam" id="PF00361"/>
    </source>
</evidence>
<feature type="transmembrane region" description="Helical" evidence="17">
    <location>
        <begin position="52"/>
        <end position="70"/>
    </location>
</feature>
<keyword evidence="9" id="KW-1278">Translocase</keyword>
<evidence type="ECO:0000256" key="7">
    <source>
        <dbReference type="ARBA" id="ARBA00022660"/>
    </source>
</evidence>
<feature type="transmembrane region" description="Helical" evidence="17">
    <location>
        <begin position="377"/>
        <end position="395"/>
    </location>
</feature>
<feature type="transmembrane region" description="Helical" evidence="17">
    <location>
        <begin position="207"/>
        <end position="228"/>
    </location>
</feature>
<evidence type="ECO:0000256" key="16">
    <source>
        <dbReference type="ARBA" id="ARBA00049551"/>
    </source>
</evidence>
<feature type="transmembrane region" description="Helical" evidence="17">
    <location>
        <begin position="82"/>
        <end position="100"/>
    </location>
</feature>
<feature type="transmembrane region" description="Helical" evidence="17">
    <location>
        <begin position="12"/>
        <end position="32"/>
    </location>
</feature>
<sequence length="439" mass="48873">MLGLLYMSSAVLMFSVNWGEIIFCLSLSLSFLMLSWGESSLNVVSHLFEVDLVGLGLIHLSVWLSVMCLLASMKIKKEMNNASVFSLLNILLLVFLLLSFSVSDNLLFFISFECCLIPVFIMIMGWGTQPERWGAGLYLIFYTLLGSFPLFFLILYMDFKSGSCYMFSSKCLLLKDNLLLLFLIMAFLVKFPMYGVHVWLLKAHVEAPVAGSMILAGILLKLGGYGLIRMLSVWGGSVNWVLDLVVVVSLWGGVLLSVSCLRQTDMKLLIAMSSVVHMSLCICSLMIISELGYKGCLMMMMGHGLCSSGLFFLANMVYERTGSRSMLVSKGLLNLMPSVSLWWFLLLVTNMSAPPGLNFASEVVLLISLISWEMKLMVGLMLMGFFSGAYSLYLFSLSQHGTYLFSNSGFSSGRLLEFLVLVLHWLPVNMMVLSAYLVS</sequence>
<dbReference type="InterPro" id="IPR003918">
    <property type="entry name" value="NADH_UbQ_OxRdtase"/>
</dbReference>
<dbReference type="InterPro" id="IPR001750">
    <property type="entry name" value="ND/Mrp_TM"/>
</dbReference>
<gene>
    <name evidence="20" type="primary">ND4</name>
</gene>
<keyword evidence="10 17" id="KW-0249">Electron transport</keyword>
<comment type="function">
    <text evidence="17">Core subunit of the mitochondrial membrane respiratory chain NADH dehydrogenase (Complex I) which catalyzes electron transfer from NADH through the respiratory chain, using ubiquinone as an electron acceptor. Essential for the catalytic activity and assembly of complex I.</text>
</comment>
<evidence type="ECO:0000256" key="3">
    <source>
        <dbReference type="ARBA" id="ARBA00009025"/>
    </source>
</evidence>
<reference evidence="20" key="1">
    <citation type="journal article" date="2012" name="Mitochondrial DNA">
        <title>Complete mitochondrial genome of the Antarctic amphipod Gondogeneia antarctica (Crustacea, amphipod).</title>
        <authorList>
            <person name="Shin S.C."/>
            <person name="Cho J."/>
            <person name="Lee J.K."/>
            <person name="Ahn do H."/>
            <person name="Lee H."/>
            <person name="Park H."/>
        </authorList>
    </citation>
    <scope>NUCLEOTIDE SEQUENCE</scope>
    <source>
        <strain evidence="20">KAA01</strain>
    </source>
</reference>
<comment type="function">
    <text evidence="1">Core subunit of the mitochondrial membrane respiratory chain NADH dehydrogenase (Complex I) that is believed to belong to the minimal assembly required for catalysis. Complex I functions in the transfer of electrons from NADH to the respiratory chain. The immediate electron acceptor for the enzyme is believed to be ubiquinone.</text>
</comment>
<keyword evidence="12 17" id="KW-0520">NAD</keyword>
<organism evidence="20">
    <name type="scientific">Gondogeneia antarctica</name>
    <name type="common">Antarctic amphipod</name>
    <dbReference type="NCBI Taxonomy" id="1109128"/>
    <lineage>
        <taxon>Eukaryota</taxon>
        <taxon>Metazoa</taxon>
        <taxon>Ecdysozoa</taxon>
        <taxon>Arthropoda</taxon>
        <taxon>Crustacea</taxon>
        <taxon>Multicrustacea</taxon>
        <taxon>Malacostraca</taxon>
        <taxon>Eumalacostraca</taxon>
        <taxon>Peracarida</taxon>
        <taxon>Amphipoda</taxon>
        <taxon>Senticaudata</taxon>
        <taxon>Hadziida</taxon>
        <taxon>Calliopioidea</taxon>
        <taxon>Pontogeneiidae</taxon>
        <taxon>Gondogeneia</taxon>
    </lineage>
</organism>
<dbReference type="PANTHER" id="PTHR43507:SF20">
    <property type="entry name" value="NADH-UBIQUINONE OXIDOREDUCTASE CHAIN 4"/>
    <property type="match status" value="1"/>
</dbReference>
<dbReference type="Pfam" id="PF01059">
    <property type="entry name" value="Oxidored_q5_N"/>
    <property type="match status" value="1"/>
</dbReference>
<keyword evidence="7 17" id="KW-0679">Respiratory chain</keyword>
<feature type="transmembrane region" description="Helical" evidence="17">
    <location>
        <begin position="415"/>
        <end position="438"/>
    </location>
</feature>
<proteinExistence type="inferred from homology"/>
<dbReference type="EMBL" id="JN827386">
    <property type="protein sequence ID" value="AET09682.1"/>
    <property type="molecule type" value="Genomic_DNA"/>
</dbReference>
<feature type="transmembrane region" description="Helical" evidence="17">
    <location>
        <begin position="137"/>
        <end position="157"/>
    </location>
</feature>
<evidence type="ECO:0000256" key="15">
    <source>
        <dbReference type="ARBA" id="ARBA00023136"/>
    </source>
</evidence>
<dbReference type="GO" id="GO:0042773">
    <property type="term" value="P:ATP synthesis coupled electron transport"/>
    <property type="evidence" value="ECO:0007669"/>
    <property type="project" value="InterPro"/>
</dbReference>
<comment type="subcellular location">
    <subcellularLocation>
        <location evidence="2 17">Mitochondrion membrane</location>
        <topology evidence="2 17">Multi-pass membrane protein</topology>
    </subcellularLocation>
</comment>
<dbReference type="PANTHER" id="PTHR43507">
    <property type="entry name" value="NADH-UBIQUINONE OXIDOREDUCTASE CHAIN 4"/>
    <property type="match status" value="1"/>
</dbReference>
<evidence type="ECO:0000256" key="4">
    <source>
        <dbReference type="ARBA" id="ARBA00012944"/>
    </source>
</evidence>
<evidence type="ECO:0000313" key="20">
    <source>
        <dbReference type="EMBL" id="AET09682.1"/>
    </source>
</evidence>
<keyword evidence="11 17" id="KW-1133">Transmembrane helix</keyword>
<evidence type="ECO:0000259" key="19">
    <source>
        <dbReference type="Pfam" id="PF01059"/>
    </source>
</evidence>
<feature type="transmembrane region" description="Helical" evidence="17">
    <location>
        <begin position="240"/>
        <end position="261"/>
    </location>
</feature>